<protein>
    <submittedName>
        <fullName evidence="1">Uncharacterized protein</fullName>
    </submittedName>
</protein>
<reference evidence="2" key="1">
    <citation type="submission" date="2016-10" db="EMBL/GenBank/DDBJ databases">
        <authorList>
            <person name="Varghese N."/>
            <person name="Submissions S."/>
        </authorList>
    </citation>
    <scope>NUCLEOTIDE SEQUENCE [LARGE SCALE GENOMIC DNA]</scope>
    <source>
        <strain evidence="2">DSM 17044</strain>
    </source>
</reference>
<dbReference type="EMBL" id="FOAP01000031">
    <property type="protein sequence ID" value="SEN11027.1"/>
    <property type="molecule type" value="Genomic_DNA"/>
</dbReference>
<organism evidence="1 2">
    <name type="scientific">Stigmatella aurantiaca</name>
    <dbReference type="NCBI Taxonomy" id="41"/>
    <lineage>
        <taxon>Bacteria</taxon>
        <taxon>Pseudomonadati</taxon>
        <taxon>Myxococcota</taxon>
        <taxon>Myxococcia</taxon>
        <taxon>Myxococcales</taxon>
        <taxon>Cystobacterineae</taxon>
        <taxon>Archangiaceae</taxon>
        <taxon>Stigmatella</taxon>
    </lineage>
</organism>
<proteinExistence type="predicted"/>
<dbReference type="Proteomes" id="UP000182719">
    <property type="component" value="Unassembled WGS sequence"/>
</dbReference>
<dbReference type="AlphaFoldDB" id="A0A1H8DWU8"/>
<sequence length="99" mass="10596">MDGTIPAPADDGLQDQKQALSPCTPDYQCPTGNTCVRGTYRPLCGEPPIEAESLAATPEPQVLDSCNSGYRCCPGYYYSPDRIPLPYCMPNTASCAAFP</sequence>
<keyword evidence="2" id="KW-1185">Reference proteome</keyword>
<gene>
    <name evidence="1" type="ORF">SAMN05444354_1318</name>
</gene>
<evidence type="ECO:0000313" key="1">
    <source>
        <dbReference type="EMBL" id="SEN11027.1"/>
    </source>
</evidence>
<evidence type="ECO:0000313" key="2">
    <source>
        <dbReference type="Proteomes" id="UP000182719"/>
    </source>
</evidence>
<accession>A0A1H8DWU8</accession>
<name>A0A1H8DWU8_STIAU</name>